<sequence>MFSNSHNHLLDNDMHHGQAPLTTTTGIVCCFSLTPFLARYWLAAPAAFQSPSNLCGIGKARYATTDARKYEDYVVTDTPAPAVVPVPGKA</sequence>
<comment type="caution">
    <text evidence="1">The sequence shown here is derived from an EMBL/GenBank/DDBJ whole genome shotgun (WGS) entry which is preliminary data.</text>
</comment>
<reference evidence="2" key="1">
    <citation type="journal article" date="2019" name="Int. J. Syst. Evol. Microbiol.">
        <title>The Global Catalogue of Microorganisms (GCM) 10K type strain sequencing project: providing services to taxonomists for standard genome sequencing and annotation.</title>
        <authorList>
            <consortium name="The Broad Institute Genomics Platform"/>
            <consortium name="The Broad Institute Genome Sequencing Center for Infectious Disease"/>
            <person name="Wu L."/>
            <person name="Ma J."/>
        </authorList>
    </citation>
    <scope>NUCLEOTIDE SEQUENCE [LARGE SCALE GENOMIC DNA]</scope>
    <source>
        <strain evidence="2">JCM 17217</strain>
    </source>
</reference>
<accession>A0ABP7QWJ0</accession>
<name>A0ABP7QWJ0_9BACT</name>
<gene>
    <name evidence="1" type="ORF">GCM10022407_37110</name>
</gene>
<keyword evidence="2" id="KW-1185">Reference proteome</keyword>
<organism evidence="1 2">
    <name type="scientific">Hymenobacter antarcticus</name>
    <dbReference type="NCBI Taxonomy" id="486270"/>
    <lineage>
        <taxon>Bacteria</taxon>
        <taxon>Pseudomonadati</taxon>
        <taxon>Bacteroidota</taxon>
        <taxon>Cytophagia</taxon>
        <taxon>Cytophagales</taxon>
        <taxon>Hymenobacteraceae</taxon>
        <taxon>Hymenobacter</taxon>
    </lineage>
</organism>
<evidence type="ECO:0000313" key="1">
    <source>
        <dbReference type="EMBL" id="GAA3989119.1"/>
    </source>
</evidence>
<dbReference type="Proteomes" id="UP001501556">
    <property type="component" value="Unassembled WGS sequence"/>
</dbReference>
<protein>
    <submittedName>
        <fullName evidence="1">Uncharacterized protein</fullName>
    </submittedName>
</protein>
<proteinExistence type="predicted"/>
<dbReference type="EMBL" id="BAABDI010000035">
    <property type="protein sequence ID" value="GAA3989119.1"/>
    <property type="molecule type" value="Genomic_DNA"/>
</dbReference>
<evidence type="ECO:0000313" key="2">
    <source>
        <dbReference type="Proteomes" id="UP001501556"/>
    </source>
</evidence>